<protein>
    <recommendedName>
        <fullName evidence="5">RING-type domain-containing protein</fullName>
    </recommendedName>
</protein>
<dbReference type="SUPFAM" id="SSF57850">
    <property type="entry name" value="RING/U-box"/>
    <property type="match status" value="1"/>
</dbReference>
<keyword evidence="3" id="KW-0862">Zinc</keyword>
<keyword evidence="7" id="KW-1185">Reference proteome</keyword>
<evidence type="ECO:0000256" key="1">
    <source>
        <dbReference type="ARBA" id="ARBA00022723"/>
    </source>
</evidence>
<evidence type="ECO:0000313" key="7">
    <source>
        <dbReference type="Proteomes" id="UP000694549"/>
    </source>
</evidence>
<dbReference type="Proteomes" id="UP000694549">
    <property type="component" value="Unplaced"/>
</dbReference>
<dbReference type="Gene3D" id="3.30.40.10">
    <property type="entry name" value="Zinc/RING finger domain, C3HC4 (zinc finger)"/>
    <property type="match status" value="1"/>
</dbReference>
<proteinExistence type="predicted"/>
<dbReference type="InterPro" id="IPR017907">
    <property type="entry name" value="Znf_RING_CS"/>
</dbReference>
<reference evidence="6" key="2">
    <citation type="submission" date="2025-09" db="UniProtKB">
        <authorList>
            <consortium name="Ensembl"/>
        </authorList>
    </citation>
    <scope>IDENTIFICATION</scope>
</reference>
<organism evidence="6 7">
    <name type="scientific">Anas zonorhyncha</name>
    <name type="common">Eastern spot-billed duck</name>
    <dbReference type="NCBI Taxonomy" id="75864"/>
    <lineage>
        <taxon>Eukaryota</taxon>
        <taxon>Metazoa</taxon>
        <taxon>Chordata</taxon>
        <taxon>Craniata</taxon>
        <taxon>Vertebrata</taxon>
        <taxon>Euteleostomi</taxon>
        <taxon>Archelosauria</taxon>
        <taxon>Archosauria</taxon>
        <taxon>Dinosauria</taxon>
        <taxon>Saurischia</taxon>
        <taxon>Theropoda</taxon>
        <taxon>Coelurosauria</taxon>
        <taxon>Aves</taxon>
        <taxon>Neognathae</taxon>
        <taxon>Galloanserae</taxon>
        <taxon>Anseriformes</taxon>
        <taxon>Anatidae</taxon>
        <taxon>Anatinae</taxon>
        <taxon>Anas</taxon>
    </lineage>
</organism>
<evidence type="ECO:0000256" key="4">
    <source>
        <dbReference type="PROSITE-ProRule" id="PRU00175"/>
    </source>
</evidence>
<feature type="domain" description="RING-type" evidence="5">
    <location>
        <begin position="66"/>
        <end position="90"/>
    </location>
</feature>
<name>A0A8B9TZ57_9AVES</name>
<evidence type="ECO:0000256" key="3">
    <source>
        <dbReference type="ARBA" id="ARBA00022833"/>
    </source>
</evidence>
<dbReference type="Ensembl" id="ENSAZOT00000001562.1">
    <property type="protein sequence ID" value="ENSAZOP00000001453.1"/>
    <property type="gene ID" value="ENSAZOG00000001025.1"/>
</dbReference>
<dbReference type="InterPro" id="IPR018957">
    <property type="entry name" value="Znf_C3HC4_RING-type"/>
</dbReference>
<evidence type="ECO:0000256" key="2">
    <source>
        <dbReference type="ARBA" id="ARBA00022771"/>
    </source>
</evidence>
<dbReference type="PROSITE" id="PS50089">
    <property type="entry name" value="ZF_RING_2"/>
    <property type="match status" value="1"/>
</dbReference>
<dbReference type="GO" id="GO:0008270">
    <property type="term" value="F:zinc ion binding"/>
    <property type="evidence" value="ECO:0007669"/>
    <property type="project" value="UniProtKB-KW"/>
</dbReference>
<reference evidence="6" key="1">
    <citation type="submission" date="2025-08" db="UniProtKB">
        <authorList>
            <consortium name="Ensembl"/>
        </authorList>
    </citation>
    <scope>IDENTIFICATION</scope>
</reference>
<dbReference type="InterPro" id="IPR013083">
    <property type="entry name" value="Znf_RING/FYVE/PHD"/>
</dbReference>
<evidence type="ECO:0000259" key="5">
    <source>
        <dbReference type="PROSITE" id="PS50089"/>
    </source>
</evidence>
<keyword evidence="1" id="KW-0479">Metal-binding</keyword>
<dbReference type="InterPro" id="IPR001841">
    <property type="entry name" value="Znf_RING"/>
</dbReference>
<sequence>GLHSLGHEARAHLGLEPWASVEDIRASLPALFLLVFAHPTDTDANPIVPHMSALPQLLPNAAYVDPCSHRFCYACIQHWGRGSNTCPLFRQLFDSSARHSRNRARERVRNCPGRLYSLHPWRYSDAIRTWCCAACCR</sequence>
<keyword evidence="2 4" id="KW-0863">Zinc-finger</keyword>
<dbReference type="Pfam" id="PF00097">
    <property type="entry name" value="zf-C3HC4"/>
    <property type="match status" value="1"/>
</dbReference>
<evidence type="ECO:0000313" key="6">
    <source>
        <dbReference type="Ensembl" id="ENSAZOP00000001453.1"/>
    </source>
</evidence>
<dbReference type="PROSITE" id="PS00518">
    <property type="entry name" value="ZF_RING_1"/>
    <property type="match status" value="1"/>
</dbReference>
<accession>A0A8B9TZ57</accession>
<dbReference type="AlphaFoldDB" id="A0A8B9TZ57"/>